<evidence type="ECO:0000313" key="4">
    <source>
        <dbReference type="Proteomes" id="UP000734854"/>
    </source>
</evidence>
<evidence type="ECO:0000256" key="1">
    <source>
        <dbReference type="SAM" id="MobiDB-lite"/>
    </source>
</evidence>
<dbReference type="PANTHER" id="PTHR32212:SF461">
    <property type="entry name" value="F-BOX DOMAIN-CONTAINING PROTEIN"/>
    <property type="match status" value="1"/>
</dbReference>
<name>A0A8J5GKA5_ZINOF</name>
<organism evidence="3 4">
    <name type="scientific">Zingiber officinale</name>
    <name type="common">Ginger</name>
    <name type="synonym">Amomum zingiber</name>
    <dbReference type="NCBI Taxonomy" id="94328"/>
    <lineage>
        <taxon>Eukaryota</taxon>
        <taxon>Viridiplantae</taxon>
        <taxon>Streptophyta</taxon>
        <taxon>Embryophyta</taxon>
        <taxon>Tracheophyta</taxon>
        <taxon>Spermatophyta</taxon>
        <taxon>Magnoliopsida</taxon>
        <taxon>Liliopsida</taxon>
        <taxon>Zingiberales</taxon>
        <taxon>Zingiberaceae</taxon>
        <taxon>Zingiber</taxon>
    </lineage>
</organism>
<dbReference type="Gene3D" id="1.20.1280.50">
    <property type="match status" value="1"/>
</dbReference>
<dbReference type="InterPro" id="IPR036047">
    <property type="entry name" value="F-box-like_dom_sf"/>
</dbReference>
<dbReference type="SUPFAM" id="SSF81383">
    <property type="entry name" value="F-box domain"/>
    <property type="match status" value="1"/>
</dbReference>
<reference evidence="3 4" key="1">
    <citation type="submission" date="2020-08" db="EMBL/GenBank/DDBJ databases">
        <title>Plant Genome Project.</title>
        <authorList>
            <person name="Zhang R.-G."/>
        </authorList>
    </citation>
    <scope>NUCLEOTIDE SEQUENCE [LARGE SCALE GENOMIC DNA]</scope>
    <source>
        <tissue evidence="3">Rhizome</tissue>
    </source>
</reference>
<proteinExistence type="predicted"/>
<evidence type="ECO:0000313" key="3">
    <source>
        <dbReference type="EMBL" id="KAG6502322.1"/>
    </source>
</evidence>
<dbReference type="AlphaFoldDB" id="A0A8J5GKA5"/>
<feature type="domain" description="F-box" evidence="2">
    <location>
        <begin position="20"/>
        <end position="70"/>
    </location>
</feature>
<accession>A0A8J5GKA5</accession>
<dbReference type="EMBL" id="JACMSC010000011">
    <property type="protein sequence ID" value="KAG6502322.1"/>
    <property type="molecule type" value="Genomic_DNA"/>
</dbReference>
<dbReference type="InterPro" id="IPR053781">
    <property type="entry name" value="F-box_AtFBL13-like"/>
</dbReference>
<comment type="caution">
    <text evidence="3">The sequence shown here is derived from an EMBL/GenBank/DDBJ whole genome shotgun (WGS) entry which is preliminary data.</text>
</comment>
<dbReference type="PROSITE" id="PS50181">
    <property type="entry name" value="FBOX"/>
    <property type="match status" value="1"/>
</dbReference>
<dbReference type="Pfam" id="PF00646">
    <property type="entry name" value="F-box"/>
    <property type="match status" value="1"/>
</dbReference>
<dbReference type="SMART" id="SM00256">
    <property type="entry name" value="FBOX"/>
    <property type="match status" value="1"/>
</dbReference>
<keyword evidence="4" id="KW-1185">Reference proteome</keyword>
<dbReference type="CDD" id="cd22160">
    <property type="entry name" value="F-box_AtFBL13-like"/>
    <property type="match status" value="1"/>
</dbReference>
<dbReference type="InterPro" id="IPR001810">
    <property type="entry name" value="F-box_dom"/>
</dbReference>
<gene>
    <name evidence="3" type="ORF">ZIOFF_042214</name>
</gene>
<feature type="region of interest" description="Disordered" evidence="1">
    <location>
        <begin position="773"/>
        <end position="808"/>
    </location>
</feature>
<sequence length="916" mass="100652">MDGSSSSRRRFRRHVLSEGEDYLSNLPDELLHHILSFLPTIDSIRTSVLARRWRRVWTSVPVVDFSYLQLKRFIMKRFFASRSGDSVSRLHLSGLSILSIQRQTAVKKLGGHGSTYKLRIIRENFLYDLVEYAKSHGARHVTLLNFFFEEYGITIDSFLQLLFDWPSLLSLNLQVVDDVNFIFTISDSIAFRLSNLKTLSLGLSENIIPNEGLARLLSGCPVLEELRLNAKYPRHKFVQIAAPNLFRLTLITAPANVQITCPKLQYLRLKSEFSLTNLQIEAPSLTSVRFGTFVQTLCDVTAAAITVSDKCLSGLKTGFLKKYKAVVGGFPVFHKLLELKIKMYVAERLSLNIVFDLLRCFIIEFRSISIYILLPFFFRFALGFAMEFWSTALGTTKALGAPVFCTGCVHFAHHQGTALGVFALRTTKALGAPIFCTGCVCSAHHQDIVLGVFALRTTKAMVPPFSALGASTLRTTKALGALIFCNGCVRSAHHQGAALGAPALRTTMTLGASALPTTKARHWVPPALRTTKALGASALCTIVTLGTGCLSSMHHQGSAPGVFVFYTRCVHSAYHQGTGCLCFPNHQGIGCVRSTHHQVTGCPRFLHWVCPLCALPRHCTGCIRFTHHQGTALGAPALRTTKALGASALPKALGASALRTIVALGASIFRTIVALGASALRTTEAPSHQGTLCVCFLNHLGAACLRFSNHCGHRVGAFGSLIGCIARLDVQTSWVSRGLVRKRRGQHSVPAHDDQHPSCPTTTDLPALRPIVPEGTQGQFPRSAPTDKAWSKGNDAMTPKQVRPRPQGLEHNLCSKTQCFTRFYNSHQVSHFTTFFIDARAEISIAESRLIDSEESPTHWAPLRTPKGPPLPSSLFVSVDRTELRSIAHRCDVGGAKKGTHSRIHNHPSFYMLSQQ</sequence>
<dbReference type="Gene3D" id="3.80.10.10">
    <property type="entry name" value="Ribonuclease Inhibitor"/>
    <property type="match status" value="1"/>
</dbReference>
<dbReference type="Proteomes" id="UP000734854">
    <property type="component" value="Unassembled WGS sequence"/>
</dbReference>
<dbReference type="PANTHER" id="PTHR32212">
    <property type="entry name" value="CYCLIN-LIKE F-BOX"/>
    <property type="match status" value="1"/>
</dbReference>
<dbReference type="InterPro" id="IPR032675">
    <property type="entry name" value="LRR_dom_sf"/>
</dbReference>
<dbReference type="SUPFAM" id="SSF52047">
    <property type="entry name" value="RNI-like"/>
    <property type="match status" value="1"/>
</dbReference>
<evidence type="ECO:0000259" key="2">
    <source>
        <dbReference type="PROSITE" id="PS50181"/>
    </source>
</evidence>
<protein>
    <recommendedName>
        <fullName evidence="2">F-box domain-containing protein</fullName>
    </recommendedName>
</protein>